<geneLocation type="plasmid" evidence="2">
    <name>pdfi3</name>
</geneLocation>
<name>A0A221T2X4_9DEIO</name>
<dbReference type="RefSeq" id="WP_027462697.1">
    <property type="nucleotide sequence ID" value="NZ_CP021084.1"/>
</dbReference>
<gene>
    <name evidence="1" type="ORF">DFI_18830</name>
</gene>
<organism evidence="1 2">
    <name type="scientific">Deinococcus ficus</name>
    <dbReference type="NCBI Taxonomy" id="317577"/>
    <lineage>
        <taxon>Bacteria</taxon>
        <taxon>Thermotogati</taxon>
        <taxon>Deinococcota</taxon>
        <taxon>Deinococci</taxon>
        <taxon>Deinococcales</taxon>
        <taxon>Deinococcaceae</taxon>
        <taxon>Deinococcus</taxon>
    </lineage>
</organism>
<dbReference type="EMBL" id="CP021084">
    <property type="protein sequence ID" value="ASN83254.1"/>
    <property type="molecule type" value="Genomic_DNA"/>
</dbReference>
<evidence type="ECO:0000313" key="2">
    <source>
        <dbReference type="Proteomes" id="UP000259030"/>
    </source>
</evidence>
<keyword evidence="1" id="KW-0614">Plasmid</keyword>
<dbReference type="Proteomes" id="UP000259030">
    <property type="component" value="Plasmid pDFI3"/>
</dbReference>
<accession>A0A221T2X4</accession>
<evidence type="ECO:0000313" key="1">
    <source>
        <dbReference type="EMBL" id="ASN83254.1"/>
    </source>
</evidence>
<sequence length="113" mass="13200">MFGDLQRNLDRPVKCPKCRSSEILLTEQAVRITLRYRQTSDNTLERQQLRKRMIDSSVEGYCERCCHTWKVRGIQHVNELRYAFCNRKNSGSGLQKNGITDLSERMTPVHELG</sequence>
<reference evidence="1 2" key="1">
    <citation type="submission" date="2017-05" db="EMBL/GenBank/DDBJ databases">
        <title>The complete genome sequence of Deinococcus ficus isolated from the rhizosphere of the Ficus religiosa L. in Taiwan.</title>
        <authorList>
            <person name="Wu K.-M."/>
            <person name="Liao T.-L."/>
            <person name="Liu Y.-M."/>
            <person name="Young C.-C."/>
            <person name="Tsai S.-F."/>
        </authorList>
    </citation>
    <scope>NUCLEOTIDE SEQUENCE [LARGE SCALE GENOMIC DNA]</scope>
    <source>
        <strain evidence="1 2">CC-FR2-10</strain>
        <plasmid evidence="2">pdfi3</plasmid>
    </source>
</reference>
<dbReference type="KEGG" id="dfc:DFI_18830"/>
<proteinExistence type="predicted"/>
<protein>
    <submittedName>
        <fullName evidence="1">Uncharacterized protein</fullName>
    </submittedName>
</protein>
<dbReference type="AlphaFoldDB" id="A0A221T2X4"/>
<keyword evidence="2" id="KW-1185">Reference proteome</keyword>